<dbReference type="Proteomes" id="UP000297776">
    <property type="component" value="Unassembled WGS sequence"/>
</dbReference>
<dbReference type="GO" id="GO:0016746">
    <property type="term" value="F:acyltransferase activity"/>
    <property type="evidence" value="ECO:0007669"/>
    <property type="project" value="InterPro"/>
</dbReference>
<dbReference type="InterPro" id="IPR038369">
    <property type="entry name" value="SpoVAD_sf"/>
</dbReference>
<dbReference type="NCBIfam" id="NF006160">
    <property type="entry name" value="PRK08304.1"/>
    <property type="match status" value="1"/>
</dbReference>
<name>A0A4Y8LCI8_9BACL</name>
<proteinExistence type="predicted"/>
<accession>A0A4Y8LCI8</accession>
<dbReference type="PIRSF" id="PIRSF011570">
    <property type="entry name" value="SpoVAD"/>
    <property type="match status" value="1"/>
</dbReference>
<dbReference type="EMBL" id="SORX01000007">
    <property type="protein sequence ID" value="TFE00380.1"/>
    <property type="molecule type" value="Genomic_DNA"/>
</dbReference>
<dbReference type="RefSeq" id="WP_134382193.1">
    <property type="nucleotide sequence ID" value="NZ_SORX01000007.1"/>
</dbReference>
<sequence length="338" mass="35937">MKTWHFPSYPSIISSGVAAGPFEKNSPYASSFDTFFEDLYMGEKSFEKAQRKLMETSVSSALLKAGMSEQQIDCLIFGDLINQITPSNMAARSIGAPYLGIFSACAGSMEGLALAGALIDGGYADSVLTGVSSHNASTERQFRYPTEYGGQKPPTAQWTVTAAGSAIVSSDKERNALAHIEKATIGRVQDIEVTDPFNMGAAMSLAAADVIERHLIQSKDSVADYDLIITGDLAEIGHAAAKDILSKKNIHLSSEQFIDCGKMIYQGVEEVQAGGSGPACSASMVYGYFVNELAKSSLNRILVVATGALLSPLTFQQKETIPCIAHAVSLIKPIKGGQ</sequence>
<dbReference type="Pfam" id="PF07451">
    <property type="entry name" value="SpoVAD"/>
    <property type="match status" value="1"/>
</dbReference>
<dbReference type="SUPFAM" id="SSF53901">
    <property type="entry name" value="Thiolase-like"/>
    <property type="match status" value="1"/>
</dbReference>
<evidence type="ECO:0000313" key="2">
    <source>
        <dbReference type="Proteomes" id="UP000297776"/>
    </source>
</evidence>
<comment type="caution">
    <text evidence="1">The sequence shown here is derived from an EMBL/GenBank/DDBJ whole genome shotgun (WGS) entry which is preliminary data.</text>
</comment>
<evidence type="ECO:0000313" key="1">
    <source>
        <dbReference type="EMBL" id="TFE00380.1"/>
    </source>
</evidence>
<dbReference type="NCBIfam" id="TIGR02845">
    <property type="entry name" value="spore_V_AD"/>
    <property type="match status" value="1"/>
</dbReference>
<dbReference type="OrthoDB" id="9770068at2"/>
<dbReference type="NCBIfam" id="NF009069">
    <property type="entry name" value="PRK12404.1"/>
    <property type="match status" value="1"/>
</dbReference>
<gene>
    <name evidence="1" type="primary">spoVAD</name>
    <name evidence="1" type="ORF">E2626_12965</name>
</gene>
<reference evidence="1 2" key="1">
    <citation type="submission" date="2019-03" db="EMBL/GenBank/DDBJ databases">
        <authorList>
            <person name="Yang Y."/>
        </authorList>
    </citation>
    <scope>NUCLEOTIDE SEQUENCE [LARGE SCALE GENOMIC DNA]</scope>
    <source>
        <strain evidence="1 2">ASL-1</strain>
    </source>
</reference>
<dbReference type="InterPro" id="IPR010894">
    <property type="entry name" value="SpoVAD"/>
</dbReference>
<dbReference type="Gene3D" id="3.40.47.40">
    <property type="entry name" value="Stage V sporulation protein AD"/>
    <property type="match status" value="1"/>
</dbReference>
<dbReference type="AlphaFoldDB" id="A0A4Y8LCI8"/>
<keyword evidence="2" id="KW-1185">Reference proteome</keyword>
<dbReference type="InterPro" id="IPR016039">
    <property type="entry name" value="Thiolase-like"/>
</dbReference>
<organism evidence="1 2">
    <name type="scientific">Jeotgalibacillus salarius</name>
    <dbReference type="NCBI Taxonomy" id="546023"/>
    <lineage>
        <taxon>Bacteria</taxon>
        <taxon>Bacillati</taxon>
        <taxon>Bacillota</taxon>
        <taxon>Bacilli</taxon>
        <taxon>Bacillales</taxon>
        <taxon>Caryophanaceae</taxon>
        <taxon>Jeotgalibacillus</taxon>
    </lineage>
</organism>
<protein>
    <submittedName>
        <fullName evidence="1">Stage V sporulation protein AD</fullName>
    </submittedName>
</protein>